<reference evidence="3" key="1">
    <citation type="journal article" date="2019" name="Int. J. Syst. Evol. Microbiol.">
        <title>The Global Catalogue of Microorganisms (GCM) 10K type strain sequencing project: providing services to taxonomists for standard genome sequencing and annotation.</title>
        <authorList>
            <consortium name="The Broad Institute Genomics Platform"/>
            <consortium name="The Broad Institute Genome Sequencing Center for Infectious Disease"/>
            <person name="Wu L."/>
            <person name="Ma J."/>
        </authorList>
    </citation>
    <scope>NUCLEOTIDE SEQUENCE [LARGE SCALE GENOMIC DNA]</scope>
    <source>
        <strain evidence="3">CGMCC 1.12478</strain>
    </source>
</reference>
<feature type="domain" description="Tetrapyrrole biosynthesis uroporphyrinogen III synthase" evidence="1">
    <location>
        <begin position="24"/>
        <end position="207"/>
    </location>
</feature>
<dbReference type="Proteomes" id="UP000645462">
    <property type="component" value="Unassembled WGS sequence"/>
</dbReference>
<comment type="caution">
    <text evidence="2">The sequence shown here is derived from an EMBL/GenBank/DDBJ whole genome shotgun (WGS) entry which is preliminary data.</text>
</comment>
<organism evidence="2 3">
    <name type="scientific">Marivita lacus</name>
    <dbReference type="NCBI Taxonomy" id="1323742"/>
    <lineage>
        <taxon>Bacteria</taxon>
        <taxon>Pseudomonadati</taxon>
        <taxon>Pseudomonadota</taxon>
        <taxon>Alphaproteobacteria</taxon>
        <taxon>Rhodobacterales</taxon>
        <taxon>Roseobacteraceae</taxon>
        <taxon>Marivita</taxon>
    </lineage>
</organism>
<dbReference type="GO" id="GO:0008168">
    <property type="term" value="F:methyltransferase activity"/>
    <property type="evidence" value="ECO:0007669"/>
    <property type="project" value="UniProtKB-KW"/>
</dbReference>
<dbReference type="CDD" id="cd06578">
    <property type="entry name" value="HemD"/>
    <property type="match status" value="1"/>
</dbReference>
<dbReference type="GO" id="GO:0032259">
    <property type="term" value="P:methylation"/>
    <property type="evidence" value="ECO:0007669"/>
    <property type="project" value="UniProtKB-KW"/>
</dbReference>
<keyword evidence="2" id="KW-0489">Methyltransferase</keyword>
<sequence>MSALPQQARDAVDILINPLLTIRVTGPLPDLEGVTGLIFTSANALDAYMALGGRVPDVPAIAVGTATGRAARALGFRTEVAGGTADQVIGHVLDNGFKGPLLHLRGEIAIGDIAGRLSAAGVETSDAVLYTQGIEPFADATRAALSQDRLTLAPVFSPRTAQQLRSESMGFDQIRFAAISEAVAQALPADAAHRTRIAHRPDRDGMVDLVTDMIADATNLERRL</sequence>
<name>A0ABQ1K8P8_9RHOB</name>
<keyword evidence="3" id="KW-1185">Reference proteome</keyword>
<dbReference type="Gene3D" id="3.40.50.10090">
    <property type="match status" value="2"/>
</dbReference>
<protein>
    <submittedName>
        <fullName evidence="2">Uroporphyrinogen III methyltransferase</fullName>
    </submittedName>
</protein>
<keyword evidence="2" id="KW-0808">Transferase</keyword>
<dbReference type="Pfam" id="PF02602">
    <property type="entry name" value="HEM4"/>
    <property type="match status" value="1"/>
</dbReference>
<dbReference type="InterPro" id="IPR003754">
    <property type="entry name" value="4pyrrol_synth_uPrphyn_synth"/>
</dbReference>
<proteinExistence type="predicted"/>
<evidence type="ECO:0000313" key="3">
    <source>
        <dbReference type="Proteomes" id="UP000645462"/>
    </source>
</evidence>
<dbReference type="InterPro" id="IPR036108">
    <property type="entry name" value="4pyrrol_syn_uPrphyn_synt_sf"/>
</dbReference>
<gene>
    <name evidence="2" type="ORF">GCM10011363_05870</name>
</gene>
<evidence type="ECO:0000313" key="2">
    <source>
        <dbReference type="EMBL" id="GGB92104.1"/>
    </source>
</evidence>
<evidence type="ECO:0000259" key="1">
    <source>
        <dbReference type="Pfam" id="PF02602"/>
    </source>
</evidence>
<dbReference type="SUPFAM" id="SSF69618">
    <property type="entry name" value="HemD-like"/>
    <property type="match status" value="1"/>
</dbReference>
<accession>A0ABQ1K8P8</accession>
<dbReference type="EMBL" id="BMFC01000001">
    <property type="protein sequence ID" value="GGB92104.1"/>
    <property type="molecule type" value="Genomic_DNA"/>
</dbReference>